<feature type="compositionally biased region" description="Pro residues" evidence="10">
    <location>
        <begin position="771"/>
        <end position="785"/>
    </location>
</feature>
<protein>
    <recommendedName>
        <fullName evidence="3">histidine kinase</fullName>
        <ecNumber evidence="3">2.7.13.3</ecNumber>
    </recommendedName>
</protein>
<feature type="transmembrane region" description="Helical" evidence="11">
    <location>
        <begin position="308"/>
        <end position="330"/>
    </location>
</feature>
<feature type="region of interest" description="Disordered" evidence="10">
    <location>
        <begin position="1135"/>
        <end position="1193"/>
    </location>
</feature>
<keyword evidence="5" id="KW-0808">Transferase</keyword>
<evidence type="ECO:0000256" key="6">
    <source>
        <dbReference type="ARBA" id="ARBA00022692"/>
    </source>
</evidence>
<dbReference type="CDD" id="cd06225">
    <property type="entry name" value="HAMP"/>
    <property type="match status" value="1"/>
</dbReference>
<dbReference type="PANTHER" id="PTHR45436">
    <property type="entry name" value="SENSOR HISTIDINE KINASE YKOH"/>
    <property type="match status" value="1"/>
</dbReference>
<dbReference type="PROSITE" id="PS50885">
    <property type="entry name" value="HAMP"/>
    <property type="match status" value="1"/>
</dbReference>
<organism evidence="15 16">
    <name type="scientific">Luteimicrobium album</name>
    <dbReference type="NCBI Taxonomy" id="1054550"/>
    <lineage>
        <taxon>Bacteria</taxon>
        <taxon>Bacillati</taxon>
        <taxon>Actinomycetota</taxon>
        <taxon>Actinomycetes</taxon>
        <taxon>Micrococcales</taxon>
        <taxon>Luteimicrobium</taxon>
    </lineage>
</organism>
<dbReference type="Gene3D" id="6.10.340.10">
    <property type="match status" value="1"/>
</dbReference>
<feature type="region of interest" description="Disordered" evidence="10">
    <location>
        <begin position="761"/>
        <end position="801"/>
    </location>
</feature>
<dbReference type="EMBL" id="BSUK01000001">
    <property type="protein sequence ID" value="GMA23386.1"/>
    <property type="molecule type" value="Genomic_DNA"/>
</dbReference>
<feature type="domain" description="Histidine kinase" evidence="13">
    <location>
        <begin position="453"/>
        <end position="623"/>
    </location>
</feature>
<evidence type="ECO:0000256" key="12">
    <source>
        <dbReference type="SAM" id="SignalP"/>
    </source>
</evidence>
<keyword evidence="16" id="KW-1185">Reference proteome</keyword>
<dbReference type="InterPro" id="IPR005467">
    <property type="entry name" value="His_kinase_dom"/>
</dbReference>
<evidence type="ECO:0000256" key="1">
    <source>
        <dbReference type="ARBA" id="ARBA00000085"/>
    </source>
</evidence>
<proteinExistence type="predicted"/>
<evidence type="ECO:0000259" key="14">
    <source>
        <dbReference type="PROSITE" id="PS50885"/>
    </source>
</evidence>
<keyword evidence="8 11" id="KW-1133">Transmembrane helix</keyword>
<evidence type="ECO:0000256" key="2">
    <source>
        <dbReference type="ARBA" id="ARBA00004370"/>
    </source>
</evidence>
<keyword evidence="11" id="KW-0472">Membrane</keyword>
<dbReference type="InterPro" id="IPR003660">
    <property type="entry name" value="HAMP_dom"/>
</dbReference>
<evidence type="ECO:0000256" key="8">
    <source>
        <dbReference type="ARBA" id="ARBA00022989"/>
    </source>
</evidence>
<feature type="compositionally biased region" description="Low complexity" evidence="10">
    <location>
        <begin position="1161"/>
        <end position="1183"/>
    </location>
</feature>
<keyword evidence="9" id="KW-0902">Two-component regulatory system</keyword>
<feature type="compositionally biased region" description="Gly residues" evidence="10">
    <location>
        <begin position="1316"/>
        <end position="1332"/>
    </location>
</feature>
<evidence type="ECO:0000256" key="5">
    <source>
        <dbReference type="ARBA" id="ARBA00022679"/>
    </source>
</evidence>
<evidence type="ECO:0000256" key="10">
    <source>
        <dbReference type="SAM" id="MobiDB-lite"/>
    </source>
</evidence>
<dbReference type="InterPro" id="IPR050428">
    <property type="entry name" value="TCS_sensor_his_kinase"/>
</dbReference>
<dbReference type="InterPro" id="IPR003594">
    <property type="entry name" value="HATPase_dom"/>
</dbReference>
<keyword evidence="12" id="KW-0732">Signal</keyword>
<evidence type="ECO:0000313" key="16">
    <source>
        <dbReference type="Proteomes" id="UP001157091"/>
    </source>
</evidence>
<feature type="region of interest" description="Disordered" evidence="10">
    <location>
        <begin position="1234"/>
        <end position="1276"/>
    </location>
</feature>
<keyword evidence="7" id="KW-0418">Kinase</keyword>
<accession>A0ABQ6HZF1</accession>
<dbReference type="SMART" id="SM00387">
    <property type="entry name" value="HATPase_c"/>
    <property type="match status" value="1"/>
</dbReference>
<keyword evidence="4" id="KW-0597">Phosphoprotein</keyword>
<dbReference type="Pfam" id="PF02518">
    <property type="entry name" value="HATPase_c"/>
    <property type="match status" value="1"/>
</dbReference>
<dbReference type="EC" id="2.7.13.3" evidence="3"/>
<comment type="catalytic activity">
    <reaction evidence="1">
        <text>ATP + protein L-histidine = ADP + protein N-phospho-L-histidine.</text>
        <dbReference type="EC" id="2.7.13.3"/>
    </reaction>
</comment>
<dbReference type="SUPFAM" id="SSF55874">
    <property type="entry name" value="ATPase domain of HSP90 chaperone/DNA topoisomerase II/histidine kinase"/>
    <property type="match status" value="1"/>
</dbReference>
<evidence type="ECO:0000256" key="9">
    <source>
        <dbReference type="ARBA" id="ARBA00023012"/>
    </source>
</evidence>
<dbReference type="PANTHER" id="PTHR45436:SF5">
    <property type="entry name" value="SENSOR HISTIDINE KINASE TRCS"/>
    <property type="match status" value="1"/>
</dbReference>
<dbReference type="Gene3D" id="3.30.565.10">
    <property type="entry name" value="Histidine kinase-like ATPase, C-terminal domain"/>
    <property type="match status" value="1"/>
</dbReference>
<name>A0ABQ6HZF1_9MICO</name>
<dbReference type="Proteomes" id="UP001157091">
    <property type="component" value="Unassembled WGS sequence"/>
</dbReference>
<feature type="signal peptide" evidence="12">
    <location>
        <begin position="1"/>
        <end position="19"/>
    </location>
</feature>
<feature type="region of interest" description="Disordered" evidence="10">
    <location>
        <begin position="643"/>
        <end position="716"/>
    </location>
</feature>
<feature type="chain" id="PRO_5045046474" description="histidine kinase" evidence="12">
    <location>
        <begin position="20"/>
        <end position="1332"/>
    </location>
</feature>
<reference evidence="16" key="1">
    <citation type="journal article" date="2019" name="Int. J. Syst. Evol. Microbiol.">
        <title>The Global Catalogue of Microorganisms (GCM) 10K type strain sequencing project: providing services to taxonomists for standard genome sequencing and annotation.</title>
        <authorList>
            <consortium name="The Broad Institute Genomics Platform"/>
            <consortium name="The Broad Institute Genome Sequencing Center for Infectious Disease"/>
            <person name="Wu L."/>
            <person name="Ma J."/>
        </authorList>
    </citation>
    <scope>NUCLEOTIDE SEQUENCE [LARGE SCALE GENOMIC DNA]</scope>
    <source>
        <strain evidence="16">NBRC 106348</strain>
    </source>
</reference>
<comment type="subcellular location">
    <subcellularLocation>
        <location evidence="2">Membrane</location>
    </subcellularLocation>
</comment>
<sequence>MPVLVLFVAAAYISSQAIADAREARAVHTLTAVFASQDAFLDAAQAERLATDQVTAGAAGDDSVDAMKKARNLTDTTLANRDKELRALDLGQFNTQLAKAITTSLSAGDRLDTVRRQVDVGLSTGSSGKTAGYIDTSYQNVVSLATNIGTLLSETASDRTLAQFVDAYNTATTLANQLSLETTAGYQVLSYPFEGTETIATLASKGVITNAVQVSGLISDDETRASQLANVVAALGIHADLPPSSGLYQTLRTQIASATPTAATPANATQWLSLSQNQTAGTASARDDVASAVDAKAADLQSSATTRAAVTLGIGVLAFALSVIVALAIARTIVRPLRRLTDAAATVREELPTLVEQVAEPGRGPDLMLEEIPVESTDEVGQLARAFNDVNATTITVAKEQAALRGSIAEMFVNVARRDQVLLNRQLSFLDDLERTEEDPGSLSNLFRLDHLATRMRRNAESLLVLAGIDSGRRVRQPMPTSDVIRTASSEIEMYDRVRLILPVDPLMLGHNALSAAHLLAELLENATRFSEPHTPVEVSTNRTSSGVQVIIRDYGLGMGTEELAEARSRVTSSGASEVLGAQRLGLYVVGRLAQRLGASVEFTSSGDNGEGTTAVVSFPAVLFVSDSQVPLPEPTDPLAAETQAAVGQLGRPSAPDSLPARTPATSGHPSGPLPEPEVAVPVDLEALTDGTTASGMPKRRTARPDGAPDTFGSGLPVRGAAPTASAANVVLPPLSTPELPADLGGEAAGWTPPTQAVAGAALPSRRRDLPPVPEPKPLLAPDPTPSALSLEPSAAEPHQLPDETSVDLVPVPEDVVRTSMFSGFRSMNQINQQVESGPSTSATAAVPAAPAPVAPAVEETATVVGSDEPSYESLVAPEVPARQEPEPASWTSPALVTDVPPAPPAAEPAYGYAPSVPDVDPSAFQLEDTGWEPQLVLGEPALPSRGEHGTGSPALSEVQSAAALWEPPAEGAPSSPYSDLGGYFGRPQDVETDAPVAEPAPAVAAYPSDEAYVPASGIPADGGESHDDALGFDQALPAFDELLTNLPTRRDVREAAKRNRGWFRRGYSQQAYTEALRTLTQPTPVVPASSIHSAEALGLTGVTRTSALPAPSPVNEPAVERDAVAEPYAPVAEPAAPQVDAAPAPYTPAYDPAPAPYEPAPAYEQAPTPAAPAAPRFDAAAPGLPGRSLRPRSLDPLDPEYVVDPVTAKSEWLASSVLYEEMTTLLRTNSFDPAPTGATYQPVVELTTGPTLTRRARRQQESSGQQSASDRIDRDAEVLRERLRAFQSATRRAREDAVSQPSVDLDAEFEAAFGGPYGRTDGPGTGDGSRA</sequence>
<dbReference type="SMART" id="SM00304">
    <property type="entry name" value="HAMP"/>
    <property type="match status" value="1"/>
</dbReference>
<evidence type="ECO:0000256" key="4">
    <source>
        <dbReference type="ARBA" id="ARBA00022553"/>
    </source>
</evidence>
<feature type="domain" description="HAMP" evidence="14">
    <location>
        <begin position="331"/>
        <end position="399"/>
    </location>
</feature>
<dbReference type="Pfam" id="PF00672">
    <property type="entry name" value="HAMP"/>
    <property type="match status" value="1"/>
</dbReference>
<evidence type="ECO:0000256" key="7">
    <source>
        <dbReference type="ARBA" id="ARBA00022777"/>
    </source>
</evidence>
<dbReference type="InterPro" id="IPR036890">
    <property type="entry name" value="HATPase_C_sf"/>
</dbReference>
<evidence type="ECO:0000256" key="11">
    <source>
        <dbReference type="SAM" id="Phobius"/>
    </source>
</evidence>
<comment type="caution">
    <text evidence="15">The sequence shown here is derived from an EMBL/GenBank/DDBJ whole genome shotgun (WGS) entry which is preliminary data.</text>
</comment>
<feature type="region of interest" description="Disordered" evidence="10">
    <location>
        <begin position="863"/>
        <end position="1000"/>
    </location>
</feature>
<dbReference type="PROSITE" id="PS50109">
    <property type="entry name" value="HIS_KIN"/>
    <property type="match status" value="1"/>
</dbReference>
<keyword evidence="6 11" id="KW-0812">Transmembrane</keyword>
<feature type="region of interest" description="Disordered" evidence="10">
    <location>
        <begin position="1289"/>
        <end position="1332"/>
    </location>
</feature>
<evidence type="ECO:0000313" key="15">
    <source>
        <dbReference type="EMBL" id="GMA23386.1"/>
    </source>
</evidence>
<evidence type="ECO:0000256" key="3">
    <source>
        <dbReference type="ARBA" id="ARBA00012438"/>
    </source>
</evidence>
<evidence type="ECO:0000259" key="13">
    <source>
        <dbReference type="PROSITE" id="PS50109"/>
    </source>
</evidence>
<feature type="compositionally biased region" description="Low complexity" evidence="10">
    <location>
        <begin position="1135"/>
        <end position="1151"/>
    </location>
</feature>
<gene>
    <name evidence="15" type="ORF">GCM10025864_11450</name>
</gene>